<dbReference type="EC" id="3.1.2.12" evidence="2 7"/>
<dbReference type="InterPro" id="IPR029058">
    <property type="entry name" value="AB_hydrolase_fold"/>
</dbReference>
<dbReference type="GO" id="GO:0005829">
    <property type="term" value="C:cytosol"/>
    <property type="evidence" value="ECO:0007669"/>
    <property type="project" value="TreeGrafter"/>
</dbReference>
<dbReference type="AlphaFoldDB" id="A0A1E7EUB9"/>
<name>A0A1E7EUB9_9STRA</name>
<dbReference type="InterPro" id="IPR000801">
    <property type="entry name" value="Esterase-like"/>
</dbReference>
<gene>
    <name evidence="8" type="primary">SFGH1</name>
    <name evidence="8" type="ORF">FRACYDRAFT_212164</name>
</gene>
<evidence type="ECO:0000313" key="9">
    <source>
        <dbReference type="Proteomes" id="UP000095751"/>
    </source>
</evidence>
<feature type="active site" description="Charge relay system" evidence="6">
    <location>
        <position position="237"/>
    </location>
</feature>
<organism evidence="8 9">
    <name type="scientific">Fragilariopsis cylindrus CCMP1102</name>
    <dbReference type="NCBI Taxonomy" id="635003"/>
    <lineage>
        <taxon>Eukaryota</taxon>
        <taxon>Sar</taxon>
        <taxon>Stramenopiles</taxon>
        <taxon>Ochrophyta</taxon>
        <taxon>Bacillariophyta</taxon>
        <taxon>Bacillariophyceae</taxon>
        <taxon>Bacillariophycidae</taxon>
        <taxon>Bacillariales</taxon>
        <taxon>Bacillariaceae</taxon>
        <taxon>Fragilariopsis</taxon>
    </lineage>
</organism>
<sequence length="300" mass="32985">MAIEILSKTRVGCADGGYYHRCKHFSKSTGTDMIFGLYLPSCHGSSTSTKEQQPTPILFWLSGLTCDDTNFANKAGSRAFNRAEKENIAIVMPDTSPRGENVANVDSYDLGIGAGFYIDATVEPYKANYSMYSYITKELPALLENEFDKLGSCGLKAITGHSMGGHGALTIALKNQNEWLSVSAFSPICNPTKVPWGEKAFTAYFGSVECGKAHDATCLLTEPTVYDEILIDQGTADEFLENQLSTDIFSKHATKVGQNVTINMRDGFDHSYHFIAAFIEDHVQFHGSKLRAKLEKLQSK</sequence>
<evidence type="ECO:0000256" key="5">
    <source>
        <dbReference type="ARBA" id="ARBA00022801"/>
    </source>
</evidence>
<dbReference type="PANTHER" id="PTHR10061:SF0">
    <property type="entry name" value="S-FORMYLGLUTATHIONE HYDROLASE"/>
    <property type="match status" value="1"/>
</dbReference>
<keyword evidence="7" id="KW-0963">Cytoplasm</keyword>
<dbReference type="SUPFAM" id="SSF53474">
    <property type="entry name" value="alpha/beta-Hydrolases"/>
    <property type="match status" value="1"/>
</dbReference>
<dbReference type="GO" id="GO:0052689">
    <property type="term" value="F:carboxylic ester hydrolase activity"/>
    <property type="evidence" value="ECO:0007669"/>
    <property type="project" value="UniProtKB-KW"/>
</dbReference>
<comment type="subcellular location">
    <subcellularLocation>
        <location evidence="7">Cytoplasm</location>
    </subcellularLocation>
</comment>
<keyword evidence="9" id="KW-1185">Reference proteome</keyword>
<dbReference type="Gene3D" id="3.40.50.1820">
    <property type="entry name" value="alpha/beta hydrolase"/>
    <property type="match status" value="1"/>
</dbReference>
<reference evidence="8 9" key="1">
    <citation type="submission" date="2016-09" db="EMBL/GenBank/DDBJ databases">
        <title>Extensive genetic diversity and differential bi-allelic expression allows diatom success in the polar Southern Ocean.</title>
        <authorList>
            <consortium name="DOE Joint Genome Institute"/>
            <person name="Mock T."/>
            <person name="Otillar R.P."/>
            <person name="Strauss J."/>
            <person name="Dupont C."/>
            <person name="Frickenhaus S."/>
            <person name="Maumus F."/>
            <person name="Mcmullan M."/>
            <person name="Sanges R."/>
            <person name="Schmutz J."/>
            <person name="Toseland A."/>
            <person name="Valas R."/>
            <person name="Veluchamy A."/>
            <person name="Ward B.J."/>
            <person name="Allen A."/>
            <person name="Barry K."/>
            <person name="Falciatore A."/>
            <person name="Ferrante M."/>
            <person name="Fortunato A.E."/>
            <person name="Gloeckner G."/>
            <person name="Gruber A."/>
            <person name="Hipkin R."/>
            <person name="Janech M."/>
            <person name="Kroth P."/>
            <person name="Leese F."/>
            <person name="Lindquist E."/>
            <person name="Lyon B.R."/>
            <person name="Martin J."/>
            <person name="Mayer C."/>
            <person name="Parker M."/>
            <person name="Quesneville H."/>
            <person name="Raymond J."/>
            <person name="Uhlig C."/>
            <person name="Valentin K.U."/>
            <person name="Worden A.Z."/>
            <person name="Armbrust E.V."/>
            <person name="Bowler C."/>
            <person name="Green B."/>
            <person name="Moulton V."/>
            <person name="Van Oosterhout C."/>
            <person name="Grigoriev I."/>
        </authorList>
    </citation>
    <scope>NUCLEOTIDE SEQUENCE [LARGE SCALE GENOMIC DNA]</scope>
    <source>
        <strain evidence="8 9">CCMP1102</strain>
    </source>
</reference>
<evidence type="ECO:0000256" key="3">
    <source>
        <dbReference type="ARBA" id="ARBA00016774"/>
    </source>
</evidence>
<dbReference type="GO" id="GO:0046294">
    <property type="term" value="P:formaldehyde catabolic process"/>
    <property type="evidence" value="ECO:0007669"/>
    <property type="project" value="InterPro"/>
</dbReference>
<evidence type="ECO:0000256" key="7">
    <source>
        <dbReference type="RuleBase" id="RU363068"/>
    </source>
</evidence>
<comment type="similarity">
    <text evidence="1 7">Belongs to the esterase D family.</text>
</comment>
<dbReference type="PANTHER" id="PTHR10061">
    <property type="entry name" value="S-FORMYLGLUTATHIONE HYDROLASE"/>
    <property type="match status" value="1"/>
</dbReference>
<dbReference type="EMBL" id="KV784375">
    <property type="protein sequence ID" value="OEU09447.1"/>
    <property type="molecule type" value="Genomic_DNA"/>
</dbReference>
<keyword evidence="4 7" id="KW-0719">Serine esterase</keyword>
<dbReference type="Proteomes" id="UP000095751">
    <property type="component" value="Unassembled WGS sequence"/>
</dbReference>
<proteinExistence type="inferred from homology"/>
<evidence type="ECO:0000256" key="4">
    <source>
        <dbReference type="ARBA" id="ARBA00022487"/>
    </source>
</evidence>
<dbReference type="KEGG" id="fcy:FRACYDRAFT_212164"/>
<evidence type="ECO:0000256" key="1">
    <source>
        <dbReference type="ARBA" id="ARBA00005622"/>
    </source>
</evidence>
<feature type="active site" description="Charge relay system" evidence="6">
    <location>
        <position position="162"/>
    </location>
</feature>
<feature type="active site" description="Charge relay system" evidence="6">
    <location>
        <position position="270"/>
    </location>
</feature>
<dbReference type="GO" id="GO:0018738">
    <property type="term" value="F:S-formylglutathione hydrolase activity"/>
    <property type="evidence" value="ECO:0007669"/>
    <property type="project" value="UniProtKB-EC"/>
</dbReference>
<accession>A0A1E7EUB9</accession>
<dbReference type="InterPro" id="IPR014186">
    <property type="entry name" value="S-formylglutathione_hydrol"/>
</dbReference>
<evidence type="ECO:0000256" key="2">
    <source>
        <dbReference type="ARBA" id="ARBA00012479"/>
    </source>
</evidence>
<dbReference type="Pfam" id="PF00756">
    <property type="entry name" value="Esterase"/>
    <property type="match status" value="1"/>
</dbReference>
<comment type="function">
    <text evidence="7">Serine hydrolase involved in the detoxification of formaldehyde.</text>
</comment>
<evidence type="ECO:0000256" key="6">
    <source>
        <dbReference type="PIRSR" id="PIRSR614186-1"/>
    </source>
</evidence>
<dbReference type="OrthoDB" id="420518at2759"/>
<comment type="catalytic activity">
    <reaction evidence="7">
        <text>S-formylglutathione + H2O = formate + glutathione + H(+)</text>
        <dbReference type="Rhea" id="RHEA:14961"/>
        <dbReference type="ChEBI" id="CHEBI:15377"/>
        <dbReference type="ChEBI" id="CHEBI:15378"/>
        <dbReference type="ChEBI" id="CHEBI:15740"/>
        <dbReference type="ChEBI" id="CHEBI:57688"/>
        <dbReference type="ChEBI" id="CHEBI:57925"/>
        <dbReference type="EC" id="3.1.2.12"/>
    </reaction>
</comment>
<keyword evidence="5 7" id="KW-0378">Hydrolase</keyword>
<dbReference type="NCBIfam" id="TIGR02821">
    <property type="entry name" value="fghA_ester_D"/>
    <property type="match status" value="1"/>
</dbReference>
<protein>
    <recommendedName>
        <fullName evidence="3 7">S-formylglutathione hydrolase</fullName>
        <ecNumber evidence="2 7">3.1.2.12</ecNumber>
    </recommendedName>
</protein>
<dbReference type="InParanoid" id="A0A1E7EUB9"/>
<evidence type="ECO:0000313" key="8">
    <source>
        <dbReference type="EMBL" id="OEU09447.1"/>
    </source>
</evidence>